<evidence type="ECO:0000256" key="6">
    <source>
        <dbReference type="ARBA" id="ARBA00023136"/>
    </source>
</evidence>
<dbReference type="Pfam" id="PF01790">
    <property type="entry name" value="LGT"/>
    <property type="match status" value="1"/>
</dbReference>
<evidence type="ECO:0000256" key="3">
    <source>
        <dbReference type="ARBA" id="ARBA00022679"/>
    </source>
</evidence>
<dbReference type="NCBIfam" id="TIGR00544">
    <property type="entry name" value="lgt"/>
    <property type="match status" value="1"/>
</dbReference>
<evidence type="ECO:0000256" key="2">
    <source>
        <dbReference type="ARBA" id="ARBA00022475"/>
    </source>
</evidence>
<evidence type="ECO:0000313" key="9">
    <source>
        <dbReference type="Proteomes" id="UP000198729"/>
    </source>
</evidence>
<dbReference type="UniPathway" id="UPA00664"/>
<organism evidence="8 9">
    <name type="scientific">Nitrosomonas mobilis</name>
    <dbReference type="NCBI Taxonomy" id="51642"/>
    <lineage>
        <taxon>Bacteria</taxon>
        <taxon>Pseudomonadati</taxon>
        <taxon>Pseudomonadota</taxon>
        <taxon>Betaproteobacteria</taxon>
        <taxon>Nitrosomonadales</taxon>
        <taxon>Nitrosomonadaceae</taxon>
        <taxon>Nitrosomonas</taxon>
    </lineage>
</organism>
<keyword evidence="8" id="KW-0328">Glycosyltransferase</keyword>
<evidence type="ECO:0000256" key="5">
    <source>
        <dbReference type="ARBA" id="ARBA00022989"/>
    </source>
</evidence>
<dbReference type="STRING" id="51642.NSMM_400165"/>
<comment type="function">
    <text evidence="7">Catalyzes the transfer of the diacylglyceryl group from phosphatidylglycerol to the sulfhydryl group of the N-terminal cysteine of a prolipoprotein, the first step in the formation of mature lipoproteins.</text>
</comment>
<dbReference type="EMBL" id="FMWO01000048">
    <property type="protein sequence ID" value="SCZ85687.1"/>
    <property type="molecule type" value="Genomic_DNA"/>
</dbReference>
<dbReference type="EC" id="2.5.1.145" evidence="7"/>
<proteinExistence type="inferred from homology"/>
<keyword evidence="4 7" id="KW-0812">Transmembrane</keyword>
<dbReference type="GO" id="GO:0042158">
    <property type="term" value="P:lipoprotein biosynthetic process"/>
    <property type="evidence" value="ECO:0007669"/>
    <property type="project" value="UniProtKB-UniRule"/>
</dbReference>
<feature type="binding site" evidence="7">
    <location>
        <position position="181"/>
    </location>
    <ligand>
        <name>a 1,2-diacyl-sn-glycero-3-phospho-(1'-sn-glycerol)</name>
        <dbReference type="ChEBI" id="CHEBI:64716"/>
    </ligand>
</feature>
<comment type="pathway">
    <text evidence="7">Protein modification; lipoprotein biosynthesis (diacylglyceryl transfer).</text>
</comment>
<keyword evidence="2 7" id="KW-1003">Cell membrane</keyword>
<reference evidence="8 9" key="1">
    <citation type="submission" date="2016-10" db="EMBL/GenBank/DDBJ databases">
        <authorList>
            <person name="de Groot N.N."/>
        </authorList>
    </citation>
    <scope>NUCLEOTIDE SEQUENCE [LARGE SCALE GENOMIC DNA]</scope>
    <source>
        <strain evidence="8">1</strain>
    </source>
</reference>
<keyword evidence="5 7" id="KW-1133">Transmembrane helix</keyword>
<keyword evidence="3 7" id="KW-0808">Transferase</keyword>
<keyword evidence="9" id="KW-1185">Reference proteome</keyword>
<evidence type="ECO:0000256" key="4">
    <source>
        <dbReference type="ARBA" id="ARBA00022692"/>
    </source>
</evidence>
<dbReference type="GO" id="GO:0008961">
    <property type="term" value="F:phosphatidylglycerol-prolipoprotein diacylglyceryl transferase activity"/>
    <property type="evidence" value="ECO:0007669"/>
    <property type="project" value="UniProtKB-UniRule"/>
</dbReference>
<evidence type="ECO:0000256" key="7">
    <source>
        <dbReference type="HAMAP-Rule" id="MF_01147"/>
    </source>
</evidence>
<dbReference type="AlphaFoldDB" id="A0A1G5SFC7"/>
<feature type="transmembrane region" description="Helical" evidence="7">
    <location>
        <begin position="240"/>
        <end position="258"/>
    </location>
</feature>
<protein>
    <recommendedName>
        <fullName evidence="7">Phosphatidylglycerol--prolipoprotein diacylglyceryl transferase</fullName>
        <ecNumber evidence="7">2.5.1.145</ecNumber>
    </recommendedName>
</protein>
<evidence type="ECO:0000313" key="8">
    <source>
        <dbReference type="EMBL" id="SCZ85687.1"/>
    </source>
</evidence>
<keyword evidence="6 7" id="KW-0472">Membrane</keyword>
<dbReference type="Proteomes" id="UP000198729">
    <property type="component" value="Unassembled WGS sequence"/>
</dbReference>
<sequence>MFWLRRLSGISLSLKCNGYSPYAWLALPYNGHFTINRTINHMLVHPQFDPVALAIGPLKIHWYGLMYLLGFLLFIILGRYRIRQKPEAGFTREMLDDALFFGVLGVVLGGRLGHVLFYAPGYYFQHPLEIMAIWQGGMSFHGGFLGVILAMAWLARKYNLSWFAVTDFIAPLVPLGLGAGRIGNFINSELWGRPTDMPWGMIFPYVDALPRHPSQLYEFALEGLMFFVVLWFYSARPRPVGAVSGMFMIGYGLFRSFAEFFREPDEGFLGLMTLGLSMGQWLSLPMVVIGVLLLLWSHRKPVEKQQQQ</sequence>
<dbReference type="GO" id="GO:0005886">
    <property type="term" value="C:plasma membrane"/>
    <property type="evidence" value="ECO:0007669"/>
    <property type="project" value="UniProtKB-SubCell"/>
</dbReference>
<dbReference type="PROSITE" id="PS01311">
    <property type="entry name" value="LGT"/>
    <property type="match status" value="1"/>
</dbReference>
<feature type="transmembrane region" description="Helical" evidence="7">
    <location>
        <begin position="60"/>
        <end position="77"/>
    </location>
</feature>
<feature type="transmembrane region" description="Helical" evidence="7">
    <location>
        <begin position="278"/>
        <end position="296"/>
    </location>
</feature>
<feature type="transmembrane region" description="Helical" evidence="7">
    <location>
        <begin position="216"/>
        <end position="233"/>
    </location>
</feature>
<comment type="similarity">
    <text evidence="1 7">Belongs to the Lgt family.</text>
</comment>
<feature type="transmembrane region" description="Helical" evidence="7">
    <location>
        <begin position="131"/>
        <end position="155"/>
    </location>
</feature>
<dbReference type="HAMAP" id="MF_01147">
    <property type="entry name" value="Lgt"/>
    <property type="match status" value="1"/>
</dbReference>
<comment type="subcellular location">
    <subcellularLocation>
        <location evidence="7">Cell membrane</location>
        <topology evidence="7">Multi-pass membrane protein</topology>
    </subcellularLocation>
</comment>
<keyword evidence="8" id="KW-0449">Lipoprotein</keyword>
<comment type="catalytic activity">
    <reaction evidence="7">
        <text>L-cysteinyl-[prolipoprotein] + a 1,2-diacyl-sn-glycero-3-phospho-(1'-sn-glycerol) = an S-1,2-diacyl-sn-glyceryl-L-cysteinyl-[prolipoprotein] + sn-glycerol 1-phosphate + H(+)</text>
        <dbReference type="Rhea" id="RHEA:56712"/>
        <dbReference type="Rhea" id="RHEA-COMP:14679"/>
        <dbReference type="Rhea" id="RHEA-COMP:14680"/>
        <dbReference type="ChEBI" id="CHEBI:15378"/>
        <dbReference type="ChEBI" id="CHEBI:29950"/>
        <dbReference type="ChEBI" id="CHEBI:57685"/>
        <dbReference type="ChEBI" id="CHEBI:64716"/>
        <dbReference type="ChEBI" id="CHEBI:140658"/>
        <dbReference type="EC" id="2.5.1.145"/>
    </reaction>
</comment>
<accession>A0A1G5SFC7</accession>
<feature type="transmembrane region" description="Helical" evidence="7">
    <location>
        <begin position="162"/>
        <end position="182"/>
    </location>
</feature>
<feature type="transmembrane region" description="Helical" evidence="7">
    <location>
        <begin position="98"/>
        <end position="119"/>
    </location>
</feature>
<dbReference type="InterPro" id="IPR001640">
    <property type="entry name" value="Lgt"/>
</dbReference>
<evidence type="ECO:0000256" key="1">
    <source>
        <dbReference type="ARBA" id="ARBA00007150"/>
    </source>
</evidence>
<gene>
    <name evidence="7 8" type="primary">lgt</name>
    <name evidence="8" type="ORF">NSMM_400165</name>
</gene>
<dbReference type="PANTHER" id="PTHR30589:SF0">
    <property type="entry name" value="PHOSPHATIDYLGLYCEROL--PROLIPOPROTEIN DIACYLGLYCERYL TRANSFERASE"/>
    <property type="match status" value="1"/>
</dbReference>
<dbReference type="PANTHER" id="PTHR30589">
    <property type="entry name" value="PROLIPOPROTEIN DIACYLGLYCERYL TRANSFERASE"/>
    <property type="match status" value="1"/>
</dbReference>
<name>A0A1G5SFC7_9PROT</name>